<dbReference type="GeneID" id="41957869"/>
<evidence type="ECO:0000313" key="5">
    <source>
        <dbReference type="RefSeq" id="XP_030983826.1"/>
    </source>
</evidence>
<gene>
    <name evidence="5" type="ORF">PgNI_02901</name>
</gene>
<feature type="compositionally biased region" description="Low complexity" evidence="1">
    <location>
        <begin position="161"/>
        <end position="194"/>
    </location>
</feature>
<reference evidence="5" key="2">
    <citation type="submission" date="2019-10" db="EMBL/GenBank/DDBJ databases">
        <authorList>
            <consortium name="NCBI Genome Project"/>
        </authorList>
    </citation>
    <scope>NUCLEOTIDE SEQUENCE</scope>
    <source>
        <strain evidence="5">NI907</strain>
    </source>
</reference>
<feature type="region of interest" description="Disordered" evidence="1">
    <location>
        <begin position="157"/>
        <end position="236"/>
    </location>
</feature>
<reference evidence="5" key="3">
    <citation type="submission" date="2025-08" db="UniProtKB">
        <authorList>
            <consortium name="RefSeq"/>
        </authorList>
    </citation>
    <scope>IDENTIFICATION</scope>
    <source>
        <strain evidence="5">NI907</strain>
    </source>
</reference>
<keyword evidence="4" id="KW-1185">Reference proteome</keyword>
<keyword evidence="3" id="KW-0732">Signal</keyword>
<evidence type="ECO:0000256" key="1">
    <source>
        <dbReference type="SAM" id="MobiDB-lite"/>
    </source>
</evidence>
<reference evidence="5" key="1">
    <citation type="journal article" date="2019" name="Mol. Biol. Evol.">
        <title>Blast fungal genomes show frequent chromosomal changes, gene gains and losses, and effector gene turnover.</title>
        <authorList>
            <person name="Gomez Luciano L.B."/>
            <person name="Jason Tsai I."/>
            <person name="Chuma I."/>
            <person name="Tosa Y."/>
            <person name="Chen Y.H."/>
            <person name="Li J.Y."/>
            <person name="Li M.Y."/>
            <person name="Jade Lu M.Y."/>
            <person name="Nakayashiki H."/>
            <person name="Li W.H."/>
        </authorList>
    </citation>
    <scope>NUCLEOTIDE SEQUENCE</scope>
    <source>
        <strain evidence="5">NI907</strain>
    </source>
</reference>
<dbReference type="AlphaFoldDB" id="A0A6P8B9G4"/>
<proteinExistence type="predicted"/>
<sequence>QVSIKIPTMLLLALAIILAIITNPSTAADPARCYLPGGRPIEDDKNPIRPCEWNKGVSGLITNVNGTCCARGQGCLINGLCVDTDKSEIWEGGCVNRNGSFCTQDCDAKYNPQRLEKCGAVKRDYYACPGRKDDCEDDDAKVFRVKDYVILGTVSDERTETTSSTTKSSSSRRSTSYSSDTSTATDDSQPATTTFGPAETVTKTMPADDPQGPLPTANNNNNNQTEEPKHDSDPSGVVPLAVGVSIGAVALVAIVLGGCWWHRDRVRREPARAETPPQTTGPIADSRDFIYLPERVERHGRMRGF</sequence>
<evidence type="ECO:0000256" key="2">
    <source>
        <dbReference type="SAM" id="Phobius"/>
    </source>
</evidence>
<feature type="non-terminal residue" evidence="5">
    <location>
        <position position="1"/>
    </location>
</feature>
<feature type="signal peptide" evidence="3">
    <location>
        <begin position="1"/>
        <end position="27"/>
    </location>
</feature>
<keyword evidence="2" id="KW-1133">Transmembrane helix</keyword>
<accession>A0A6P8B9G4</accession>
<name>A0A6P8B9G4_PYRGI</name>
<feature type="chain" id="PRO_5028455085" evidence="3">
    <location>
        <begin position="28"/>
        <end position="305"/>
    </location>
</feature>
<keyword evidence="2" id="KW-0472">Membrane</keyword>
<keyword evidence="2" id="KW-0812">Transmembrane</keyword>
<dbReference type="KEGG" id="pgri:PgNI_02901"/>
<dbReference type="RefSeq" id="XP_030983826.1">
    <property type="nucleotide sequence ID" value="XM_031122958.1"/>
</dbReference>
<feature type="transmembrane region" description="Helical" evidence="2">
    <location>
        <begin position="237"/>
        <end position="261"/>
    </location>
</feature>
<organism evidence="4 5">
    <name type="scientific">Pyricularia grisea</name>
    <name type="common">Crabgrass-specific blast fungus</name>
    <name type="synonym">Magnaporthe grisea</name>
    <dbReference type="NCBI Taxonomy" id="148305"/>
    <lineage>
        <taxon>Eukaryota</taxon>
        <taxon>Fungi</taxon>
        <taxon>Dikarya</taxon>
        <taxon>Ascomycota</taxon>
        <taxon>Pezizomycotina</taxon>
        <taxon>Sordariomycetes</taxon>
        <taxon>Sordariomycetidae</taxon>
        <taxon>Magnaporthales</taxon>
        <taxon>Pyriculariaceae</taxon>
        <taxon>Pyricularia</taxon>
    </lineage>
</organism>
<protein>
    <submittedName>
        <fullName evidence="5">Uncharacterized protein</fullName>
    </submittedName>
</protein>
<dbReference type="Proteomes" id="UP000515153">
    <property type="component" value="Unplaced"/>
</dbReference>
<evidence type="ECO:0000256" key="3">
    <source>
        <dbReference type="SAM" id="SignalP"/>
    </source>
</evidence>
<evidence type="ECO:0000313" key="4">
    <source>
        <dbReference type="Proteomes" id="UP000515153"/>
    </source>
</evidence>